<reference evidence="3 4" key="1">
    <citation type="journal article" date="2011" name="Nat. Biotechnol.">
        <title>Comparative genomic analysis of the thermophilic biomass-degrading fungi Myceliophthora thermophila and Thielavia terrestris.</title>
        <authorList>
            <person name="Berka R.M."/>
            <person name="Grigoriev I.V."/>
            <person name="Otillar R."/>
            <person name="Salamov A."/>
            <person name="Grimwood J."/>
            <person name="Reid I."/>
            <person name="Ishmael N."/>
            <person name="John T."/>
            <person name="Darmond C."/>
            <person name="Moisan M.-C."/>
            <person name="Henrissat B."/>
            <person name="Coutinho P.M."/>
            <person name="Lombard V."/>
            <person name="Natvig D.O."/>
            <person name="Lindquist E."/>
            <person name="Schmutz J."/>
            <person name="Lucas S."/>
            <person name="Harris P."/>
            <person name="Powlowski J."/>
            <person name="Bellemare A."/>
            <person name="Taylor D."/>
            <person name="Butler G."/>
            <person name="de Vries R.P."/>
            <person name="Allijn I.E."/>
            <person name="van den Brink J."/>
            <person name="Ushinsky S."/>
            <person name="Storms R."/>
            <person name="Powell A.J."/>
            <person name="Paulsen I.T."/>
            <person name="Elbourne L.D.H."/>
            <person name="Baker S.E."/>
            <person name="Magnuson J."/>
            <person name="LaBoissiere S."/>
            <person name="Clutterbuck A.J."/>
            <person name="Martinez D."/>
            <person name="Wogulis M."/>
            <person name="de Leon A.L."/>
            <person name="Rey M.W."/>
            <person name="Tsang A."/>
        </authorList>
    </citation>
    <scope>NUCLEOTIDE SEQUENCE [LARGE SCALE GENOMIC DNA]</scope>
    <source>
        <strain evidence="4">ATCC 38088 / NRRL 8126</strain>
    </source>
</reference>
<dbReference type="AlphaFoldDB" id="G2QX39"/>
<gene>
    <name evidence="3" type="ORF">THITE_124052</name>
</gene>
<dbReference type="InterPro" id="IPR050317">
    <property type="entry name" value="Plant_Fungal_Acyltransferase"/>
</dbReference>
<organism evidence="3 4">
    <name type="scientific">Thermothielavioides terrestris (strain ATCC 38088 / NRRL 8126)</name>
    <name type="common">Thielavia terrestris</name>
    <dbReference type="NCBI Taxonomy" id="578455"/>
    <lineage>
        <taxon>Eukaryota</taxon>
        <taxon>Fungi</taxon>
        <taxon>Dikarya</taxon>
        <taxon>Ascomycota</taxon>
        <taxon>Pezizomycotina</taxon>
        <taxon>Sordariomycetes</taxon>
        <taxon>Sordariomycetidae</taxon>
        <taxon>Sordariales</taxon>
        <taxon>Chaetomiaceae</taxon>
        <taxon>Thermothielavioides</taxon>
        <taxon>Thermothielavioides terrestris</taxon>
    </lineage>
</organism>
<dbReference type="HOGENOM" id="CLU_026450_5_0_1"/>
<dbReference type="InterPro" id="IPR054710">
    <property type="entry name" value="Tri101-like_N"/>
</dbReference>
<dbReference type="GeneID" id="11521278"/>
<dbReference type="OrthoDB" id="1862401at2759"/>
<dbReference type="STRING" id="578455.G2QX39"/>
<dbReference type="PANTHER" id="PTHR31642:SF270">
    <property type="entry name" value="O-ACYLTRANSFERASE AUSQ"/>
    <property type="match status" value="1"/>
</dbReference>
<dbReference type="GO" id="GO:0016747">
    <property type="term" value="F:acyltransferase activity, transferring groups other than amino-acyl groups"/>
    <property type="evidence" value="ECO:0007669"/>
    <property type="project" value="TreeGrafter"/>
</dbReference>
<dbReference type="Proteomes" id="UP000008181">
    <property type="component" value="Chromosome 1"/>
</dbReference>
<protein>
    <recommendedName>
        <fullName evidence="2">Trichothecene 3-O-acetyltransferase-like N-terminal domain-containing protein</fullName>
    </recommendedName>
</protein>
<keyword evidence="4" id="KW-1185">Reference proteome</keyword>
<name>G2QX39_THETT</name>
<keyword evidence="1" id="KW-0808">Transferase</keyword>
<evidence type="ECO:0000256" key="1">
    <source>
        <dbReference type="ARBA" id="ARBA00022679"/>
    </source>
</evidence>
<dbReference type="eggNOG" id="ENOG502SHVS">
    <property type="taxonomic scope" value="Eukaryota"/>
</dbReference>
<dbReference type="Gene3D" id="3.30.559.10">
    <property type="entry name" value="Chloramphenicol acetyltransferase-like domain"/>
    <property type="match status" value="2"/>
</dbReference>
<evidence type="ECO:0000313" key="4">
    <source>
        <dbReference type="Proteomes" id="UP000008181"/>
    </source>
</evidence>
<evidence type="ECO:0000313" key="3">
    <source>
        <dbReference type="EMBL" id="AEO64806.1"/>
    </source>
</evidence>
<dbReference type="RefSeq" id="XP_003651142.1">
    <property type="nucleotide sequence ID" value="XM_003651094.1"/>
</dbReference>
<dbReference type="PANTHER" id="PTHR31642">
    <property type="entry name" value="TRICHOTHECENE 3-O-ACETYLTRANSFERASE"/>
    <property type="match status" value="1"/>
</dbReference>
<dbReference type="Pfam" id="PF22664">
    <property type="entry name" value="TRI-like_N"/>
    <property type="match status" value="1"/>
</dbReference>
<dbReference type="InterPro" id="IPR023213">
    <property type="entry name" value="CAT-like_dom_sf"/>
</dbReference>
<feature type="domain" description="Trichothecene 3-O-acetyltransferase-like N-terminal" evidence="2">
    <location>
        <begin position="20"/>
        <end position="177"/>
    </location>
</feature>
<evidence type="ECO:0000259" key="2">
    <source>
        <dbReference type="Pfam" id="PF22664"/>
    </source>
</evidence>
<dbReference type="EMBL" id="CP003009">
    <property type="protein sequence ID" value="AEO64806.1"/>
    <property type="molecule type" value="Genomic_DNA"/>
</dbReference>
<dbReference type="KEGG" id="ttt:THITE_124052"/>
<sequence length="462" mass="51104">MDEFEYMQDVVGQLPFLKTYSHLLLAFPLRDDDSVREEARECLRTASLRLTEAFPWLAAKVVQRSNGPGRSDSFHLEPCERWSPPNPIIRFKDCSNAMPSYEELVGARGPASTLPGELLAPRKAFPESYNETEQDPAPVIALQANFVRGGLLLDCAAQHNFVDMSGIEQCYSLLATALRGEPFPSDAIAQGNMDRRNLVPLLQADEPVLDHGQFVRPGPDNMPPPPAEPESPFSWRYFRFSPAKLAALKAMATPPTTETETGASSAPPYVSTNDALTAFCWQRVIAARLARRQTPEAVAKFCRAVDARRSMGVPAGYMGDLVTIATTTLGFRELAEAPLADIAGRLRRDLTAVNNRDYVRSFATWIQRTADKTTIAYGGRFNPDTDIGSSSWAHVKLAKVAFGPLGRPSLIRRPDFVPLRSDIYFMPQTENGDIDALLCFNQADFDGLMADEMWTAFADYIG</sequence>
<proteinExistence type="predicted"/>
<accession>G2QX39</accession>